<gene>
    <name evidence="1" type="ORF">EZS28_037256</name>
</gene>
<accession>A0A5J4U9F8</accession>
<reference evidence="1 2" key="1">
    <citation type="submission" date="2019-03" db="EMBL/GenBank/DDBJ databases">
        <title>Single cell metagenomics reveals metabolic interactions within the superorganism composed of flagellate Streblomastix strix and complex community of Bacteroidetes bacteria on its surface.</title>
        <authorList>
            <person name="Treitli S.C."/>
            <person name="Kolisko M."/>
            <person name="Husnik F."/>
            <person name="Keeling P."/>
            <person name="Hampl V."/>
        </authorList>
    </citation>
    <scope>NUCLEOTIDE SEQUENCE [LARGE SCALE GENOMIC DNA]</scope>
    <source>
        <strain evidence="1">ST1C</strain>
    </source>
</reference>
<dbReference type="Proteomes" id="UP000324800">
    <property type="component" value="Unassembled WGS sequence"/>
</dbReference>
<evidence type="ECO:0000313" key="1">
    <source>
        <dbReference type="EMBL" id="KAA6367217.1"/>
    </source>
</evidence>
<proteinExistence type="predicted"/>
<comment type="caution">
    <text evidence="1">The sequence shown here is derived from an EMBL/GenBank/DDBJ whole genome shotgun (WGS) entry which is preliminary data.</text>
</comment>
<sequence length="179" mass="20634">MGKINPFLMFKDLDQAKFFAQASFISRGIEASATNLVNQDAIEERHRAIDREYNPVPPENTIDSARTKLIQLFALQFNKILIEIELSDEEAKKEQVKLKIAENISFAMESTLDEVETNAGQNLCIAVESVHQQIITSTVYVWDIDAEDRKQLMKEAKVVMRIWRVPHIEKQNKQCQIKQ</sequence>
<organism evidence="1 2">
    <name type="scientific">Streblomastix strix</name>
    <dbReference type="NCBI Taxonomy" id="222440"/>
    <lineage>
        <taxon>Eukaryota</taxon>
        <taxon>Metamonada</taxon>
        <taxon>Preaxostyla</taxon>
        <taxon>Oxymonadida</taxon>
        <taxon>Streblomastigidae</taxon>
        <taxon>Streblomastix</taxon>
    </lineage>
</organism>
<name>A0A5J4U9F8_9EUKA</name>
<evidence type="ECO:0000313" key="2">
    <source>
        <dbReference type="Proteomes" id="UP000324800"/>
    </source>
</evidence>
<protein>
    <submittedName>
        <fullName evidence="1">Uncharacterized protein</fullName>
    </submittedName>
</protein>
<dbReference type="AlphaFoldDB" id="A0A5J4U9F8"/>
<dbReference type="EMBL" id="SNRW01018564">
    <property type="protein sequence ID" value="KAA6367217.1"/>
    <property type="molecule type" value="Genomic_DNA"/>
</dbReference>